<organism evidence="1 2">
    <name type="scientific">Uliginosibacterium sediminicola</name>
    <dbReference type="NCBI Taxonomy" id="2024550"/>
    <lineage>
        <taxon>Bacteria</taxon>
        <taxon>Pseudomonadati</taxon>
        <taxon>Pseudomonadota</taxon>
        <taxon>Betaproteobacteria</taxon>
        <taxon>Rhodocyclales</taxon>
        <taxon>Zoogloeaceae</taxon>
        <taxon>Uliginosibacterium</taxon>
    </lineage>
</organism>
<name>A0ABU9Z276_9RHOO</name>
<dbReference type="RefSeq" id="WP_345920836.1">
    <property type="nucleotide sequence ID" value="NZ_JBDIVE010000010.1"/>
</dbReference>
<evidence type="ECO:0000313" key="1">
    <source>
        <dbReference type="EMBL" id="MEN3070060.1"/>
    </source>
</evidence>
<sequence length="80" mass="8899">MAVIPGFFIDWNGKARRTEDAGGGFVVDVDPVAKYVALYTEKGTLMHEATFYKSLDDLEKKGIKAELVAGSMPWGMKNEW</sequence>
<dbReference type="Proteomes" id="UP001410394">
    <property type="component" value="Unassembled WGS sequence"/>
</dbReference>
<gene>
    <name evidence="1" type="ORF">ABDB84_16375</name>
</gene>
<reference evidence="1 2" key="1">
    <citation type="journal article" date="2018" name="Int. J. Syst. Evol. Microbiol.">
        <title>Uliginosibacterium sediminicola sp. nov., isolated from freshwater sediment.</title>
        <authorList>
            <person name="Hwang W.M."/>
            <person name="Kim S.M."/>
            <person name="Kang K."/>
            <person name="Ahn T.Y."/>
        </authorList>
    </citation>
    <scope>NUCLEOTIDE SEQUENCE [LARGE SCALE GENOMIC DNA]</scope>
    <source>
        <strain evidence="1 2">M1-21</strain>
    </source>
</reference>
<accession>A0ABU9Z276</accession>
<evidence type="ECO:0000313" key="2">
    <source>
        <dbReference type="Proteomes" id="UP001410394"/>
    </source>
</evidence>
<dbReference type="EMBL" id="JBDIVE010000010">
    <property type="protein sequence ID" value="MEN3070060.1"/>
    <property type="molecule type" value="Genomic_DNA"/>
</dbReference>
<comment type="caution">
    <text evidence="1">The sequence shown here is derived from an EMBL/GenBank/DDBJ whole genome shotgun (WGS) entry which is preliminary data.</text>
</comment>
<protein>
    <submittedName>
        <fullName evidence="1">Uncharacterized protein</fullName>
    </submittedName>
</protein>
<proteinExistence type="predicted"/>
<keyword evidence="2" id="KW-1185">Reference proteome</keyword>